<gene>
    <name evidence="2" type="ORF">FZ934_22885</name>
</gene>
<keyword evidence="3" id="KW-1185">Reference proteome</keyword>
<geneLocation type="plasmid" evidence="2 3">
    <name>unnamed</name>
</geneLocation>
<dbReference type="Proteomes" id="UP000326881">
    <property type="component" value="Plasmid unnamed"/>
</dbReference>
<dbReference type="KEGG" id="rgr:FZ934_22885"/>
<proteinExistence type="predicted"/>
<dbReference type="Pfam" id="PF11373">
    <property type="entry name" value="DUF3175"/>
    <property type="match status" value="1"/>
</dbReference>
<reference evidence="2 3" key="1">
    <citation type="submission" date="2019-08" db="EMBL/GenBank/DDBJ databases">
        <title>Prosopis cineraria nodule microbiome.</title>
        <authorList>
            <person name="Ali R."/>
            <person name="Chaluvadi S.R."/>
            <person name="Wang X."/>
        </authorList>
    </citation>
    <scope>NUCLEOTIDE SEQUENCE [LARGE SCALE GENOMIC DNA]</scope>
    <source>
        <strain evidence="2 3">BG7</strain>
        <plasmid evidence="2 3">unnamed</plasmid>
    </source>
</reference>
<evidence type="ECO:0000256" key="1">
    <source>
        <dbReference type="SAM" id="MobiDB-lite"/>
    </source>
</evidence>
<organism evidence="2 3">
    <name type="scientific">Rhizobium grahamii</name>
    <dbReference type="NCBI Taxonomy" id="1120045"/>
    <lineage>
        <taxon>Bacteria</taxon>
        <taxon>Pseudomonadati</taxon>
        <taxon>Pseudomonadota</taxon>
        <taxon>Alphaproteobacteria</taxon>
        <taxon>Hyphomicrobiales</taxon>
        <taxon>Rhizobiaceae</taxon>
        <taxon>Rhizobium/Agrobacterium group</taxon>
        <taxon>Rhizobium</taxon>
    </lineage>
</organism>
<keyword evidence="2" id="KW-0614">Plasmid</keyword>
<dbReference type="OrthoDB" id="9807263at2"/>
<sequence>MATSRLKIACGCLGTIAATFSLHQAVSQTAAEGYSHFDLRWRSRSVTTTEEIYRRLRSDFDVVRFSAYGHGILSLPRGGAALKRSAERSHRRKASPFQSAMSMLNFYINRAGRQRTDAQRSRLENAKNELREDFDRDPK</sequence>
<dbReference type="AlphaFoldDB" id="A0A5Q0CE12"/>
<feature type="region of interest" description="Disordered" evidence="1">
    <location>
        <begin position="115"/>
        <end position="139"/>
    </location>
</feature>
<protein>
    <submittedName>
        <fullName evidence="2">DUF3175 domain-containing protein</fullName>
    </submittedName>
</protein>
<evidence type="ECO:0000313" key="3">
    <source>
        <dbReference type="Proteomes" id="UP000326881"/>
    </source>
</evidence>
<evidence type="ECO:0000313" key="2">
    <source>
        <dbReference type="EMBL" id="QFY64078.1"/>
    </source>
</evidence>
<name>A0A5Q0CE12_9HYPH</name>
<dbReference type="InterPro" id="IPR021513">
    <property type="entry name" value="Phage_RSL1_Orf186"/>
</dbReference>
<dbReference type="EMBL" id="CP043499">
    <property type="protein sequence ID" value="QFY64078.1"/>
    <property type="molecule type" value="Genomic_DNA"/>
</dbReference>
<accession>A0A5Q0CE12</accession>